<dbReference type="Pfam" id="PF09718">
    <property type="entry name" value="Tape_meas_lam_C"/>
    <property type="match status" value="1"/>
</dbReference>
<dbReference type="EMBL" id="CAADJD010000009">
    <property type="protein sequence ID" value="VFS57649.1"/>
    <property type="molecule type" value="Genomic_DNA"/>
</dbReference>
<evidence type="ECO:0000259" key="1">
    <source>
        <dbReference type="Pfam" id="PF09718"/>
    </source>
</evidence>
<gene>
    <name evidence="2" type="ORF">NCTC12993_00782</name>
</gene>
<dbReference type="InterPro" id="IPR006431">
    <property type="entry name" value="Phage_tape_meas_C"/>
</dbReference>
<proteinExistence type="predicted"/>
<keyword evidence="3" id="KW-1185">Reference proteome</keyword>
<feature type="domain" description="Bacteriophage tail tape measure C-terminal" evidence="1">
    <location>
        <begin position="174"/>
        <end position="247"/>
    </location>
</feature>
<reference evidence="2 3" key="1">
    <citation type="submission" date="2019-03" db="EMBL/GenBank/DDBJ databases">
        <authorList>
            <consortium name="Pathogen Informatics"/>
        </authorList>
    </citation>
    <scope>NUCLEOTIDE SEQUENCE [LARGE SCALE GENOMIC DNA]</scope>
    <source>
        <strain evidence="2 3">NCTC12993</strain>
    </source>
</reference>
<sequence length="353" mass="37939">MKTPAGVKSIDTASAQTLELEAQLRTLEEHKSITDTISQQRQELWKQQSRFSVLEEAAKKRALTADEKSVLANKDEVLARAEVNARLGDQIVAQERLNRLQDSSQKYVTQIGEKTKALVAGGSLSSRGAQRQNEEAQLRQGWMNAGGTDADQGYQNELGALKEYYAAQDELRDDWKAGAKSAWADYADSANDAYGSMKSAAAATFDGISQNMADMLTTGKGNWADFTRSTLSMLTQILMKQAMVGLVDSATSWLGYATGGYTGSGGKYEPAGVVHRGEFVFTQEATNRIGVGNLYRMMRGYATGGLVGGDGGGVASPFGVSVYAPVSVTTGQGGIWSAERERRCSRKSLSAGH</sequence>
<evidence type="ECO:0000313" key="3">
    <source>
        <dbReference type="Proteomes" id="UP000401081"/>
    </source>
</evidence>
<protein>
    <submittedName>
        <fullName evidence="2">Phage-related minor tail protein</fullName>
    </submittedName>
</protein>
<name>A0A485AMN1_KLUCR</name>
<dbReference type="Proteomes" id="UP000401081">
    <property type="component" value="Unassembled WGS sequence"/>
</dbReference>
<dbReference type="AlphaFoldDB" id="A0A485AMN1"/>
<evidence type="ECO:0000313" key="2">
    <source>
        <dbReference type="EMBL" id="VFS57649.1"/>
    </source>
</evidence>
<accession>A0A485AMN1</accession>
<dbReference type="Pfam" id="PF24622">
    <property type="entry name" value="TMP_4"/>
    <property type="match status" value="1"/>
</dbReference>
<organism evidence="2 3">
    <name type="scientific">Kluyvera cryocrescens</name>
    <name type="common">Kluyvera citrophila</name>
    <dbReference type="NCBI Taxonomy" id="580"/>
    <lineage>
        <taxon>Bacteria</taxon>
        <taxon>Pseudomonadati</taxon>
        <taxon>Pseudomonadota</taxon>
        <taxon>Gammaproteobacteria</taxon>
        <taxon>Enterobacterales</taxon>
        <taxon>Enterobacteriaceae</taxon>
        <taxon>Kluyvera</taxon>
    </lineage>
</organism>
<dbReference type="NCBIfam" id="TIGR01541">
    <property type="entry name" value="tape_meas_lam_C"/>
    <property type="match status" value="1"/>
</dbReference>